<keyword evidence="2" id="KW-0479">Metal-binding</keyword>
<evidence type="ECO:0000313" key="8">
    <source>
        <dbReference type="Proteomes" id="UP000626109"/>
    </source>
</evidence>
<protein>
    <recommendedName>
        <fullName evidence="6">TauD/TfdA-like domain-containing protein</fullName>
    </recommendedName>
</protein>
<evidence type="ECO:0000256" key="3">
    <source>
        <dbReference type="ARBA" id="ARBA00022964"/>
    </source>
</evidence>
<keyword evidence="5" id="KW-0408">Iron</keyword>
<evidence type="ECO:0000256" key="1">
    <source>
        <dbReference type="ARBA" id="ARBA00005896"/>
    </source>
</evidence>
<evidence type="ECO:0000313" key="7">
    <source>
        <dbReference type="EMBL" id="CAE8683144.1"/>
    </source>
</evidence>
<gene>
    <name evidence="7" type="ORF">PGLA2088_LOCUS23309</name>
</gene>
<dbReference type="AlphaFoldDB" id="A0A813JJF0"/>
<keyword evidence="4" id="KW-0560">Oxidoreductase</keyword>
<dbReference type="InterPro" id="IPR042098">
    <property type="entry name" value="TauD-like_sf"/>
</dbReference>
<comment type="similarity">
    <text evidence="1">Belongs to the TfdA dioxygenase family.</text>
</comment>
<evidence type="ECO:0000256" key="2">
    <source>
        <dbReference type="ARBA" id="ARBA00022723"/>
    </source>
</evidence>
<organism evidence="7 8">
    <name type="scientific">Polarella glacialis</name>
    <name type="common">Dinoflagellate</name>
    <dbReference type="NCBI Taxonomy" id="89957"/>
    <lineage>
        <taxon>Eukaryota</taxon>
        <taxon>Sar</taxon>
        <taxon>Alveolata</taxon>
        <taxon>Dinophyceae</taxon>
        <taxon>Suessiales</taxon>
        <taxon>Suessiaceae</taxon>
        <taxon>Polarella</taxon>
    </lineage>
</organism>
<comment type="caution">
    <text evidence="7">The sequence shown here is derived from an EMBL/GenBank/DDBJ whole genome shotgun (WGS) entry which is preliminary data.</text>
</comment>
<dbReference type="PANTHER" id="PTHR43779">
    <property type="entry name" value="DIOXYGENASE RV0097-RELATED"/>
    <property type="match status" value="1"/>
</dbReference>
<name>A0A813JJF0_POLGL</name>
<dbReference type="EMBL" id="CAJNNW010026165">
    <property type="protein sequence ID" value="CAE8683144.1"/>
    <property type="molecule type" value="Genomic_DNA"/>
</dbReference>
<dbReference type="InterPro" id="IPR003819">
    <property type="entry name" value="TauD/TfdA-like"/>
</dbReference>
<accession>A0A813JJF0</accession>
<dbReference type="PANTHER" id="PTHR43779:SF3">
    <property type="entry name" value="(3R)-3-[(CARBOXYMETHYL)AMINO]FATTY ACID OXYGENASE_DECARBOXYLASE"/>
    <property type="match status" value="1"/>
</dbReference>
<dbReference type="GO" id="GO:0046872">
    <property type="term" value="F:metal ion binding"/>
    <property type="evidence" value="ECO:0007669"/>
    <property type="project" value="UniProtKB-KW"/>
</dbReference>
<dbReference type="Proteomes" id="UP000626109">
    <property type="component" value="Unassembled WGS sequence"/>
</dbReference>
<dbReference type="Pfam" id="PF02668">
    <property type="entry name" value="TauD"/>
    <property type="match status" value="1"/>
</dbReference>
<dbReference type="SUPFAM" id="SSF51197">
    <property type="entry name" value="Clavaminate synthase-like"/>
    <property type="match status" value="1"/>
</dbReference>
<dbReference type="GO" id="GO:0051213">
    <property type="term" value="F:dioxygenase activity"/>
    <property type="evidence" value="ECO:0007669"/>
    <property type="project" value="UniProtKB-KW"/>
</dbReference>
<feature type="domain" description="TauD/TfdA-like" evidence="6">
    <location>
        <begin position="22"/>
        <end position="293"/>
    </location>
</feature>
<feature type="non-terminal residue" evidence="7">
    <location>
        <position position="1"/>
    </location>
</feature>
<keyword evidence="3" id="KW-0223">Dioxygenase</keyword>
<dbReference type="InterPro" id="IPR051178">
    <property type="entry name" value="TfdA_dioxygenase"/>
</dbReference>
<dbReference type="Gene3D" id="3.60.130.10">
    <property type="entry name" value="Clavaminate synthase-like"/>
    <property type="match status" value="1"/>
</dbReference>
<evidence type="ECO:0000256" key="5">
    <source>
        <dbReference type="ARBA" id="ARBA00023004"/>
    </source>
</evidence>
<reference evidence="7" key="1">
    <citation type="submission" date="2021-02" db="EMBL/GenBank/DDBJ databases">
        <authorList>
            <person name="Dougan E. K."/>
            <person name="Rhodes N."/>
            <person name="Thang M."/>
            <person name="Chan C."/>
        </authorList>
    </citation>
    <scope>NUCLEOTIDE SEQUENCE</scope>
</reference>
<sequence length="346" mass="38115">AVPCKREDVARKLEAFGATQHPIEPCGVEIRGVDCTQRLNVELAGVLERLAAEHGLLLFRNQGSQQEEMGIKGKYLTGEQQCELSLAFGGGELHSTHGCHEECPTRDIFRLSNDPDHGFNEVGPEWHNDGSFCRDVFGHVIYHIIKAPEGPGNTAFAHLGKAFDSLAPDVQERYGKCASVNSNGGVVHPLAHDHHISGRRSLYLHTGMTGAIIERISDPEGSKKLSGIKAYNLEEMNKLFCDWTDTLDSPKVSYNHRWEEGDVVIIDNLAVAHKAMPGAHQATSGLRILHRTTIKGVAPFDPDPALQFPLELATERPCPFKDPGAVWVEGYVGFRWGDHAKRSTPH</sequence>
<evidence type="ECO:0000259" key="6">
    <source>
        <dbReference type="Pfam" id="PF02668"/>
    </source>
</evidence>
<proteinExistence type="inferred from homology"/>
<evidence type="ECO:0000256" key="4">
    <source>
        <dbReference type="ARBA" id="ARBA00023002"/>
    </source>
</evidence>